<dbReference type="Proteomes" id="UP001201161">
    <property type="component" value="Unassembled WGS sequence"/>
</dbReference>
<evidence type="ECO:0000313" key="3">
    <source>
        <dbReference type="Proteomes" id="UP001201161"/>
    </source>
</evidence>
<dbReference type="RefSeq" id="WP_236400831.1">
    <property type="nucleotide sequence ID" value="NZ_JAKJHZ010000005.1"/>
</dbReference>
<organism evidence="2 3">
    <name type="scientific">Nocardioides potassii</name>
    <dbReference type="NCBI Taxonomy" id="2911371"/>
    <lineage>
        <taxon>Bacteria</taxon>
        <taxon>Bacillati</taxon>
        <taxon>Actinomycetota</taxon>
        <taxon>Actinomycetes</taxon>
        <taxon>Propionibacteriales</taxon>
        <taxon>Nocardioidaceae</taxon>
        <taxon>Nocardioides</taxon>
    </lineage>
</organism>
<gene>
    <name evidence="2" type="ORF">L2K70_07290</name>
</gene>
<comment type="caution">
    <text evidence="2">The sequence shown here is derived from an EMBL/GenBank/DDBJ whole genome shotgun (WGS) entry which is preliminary data.</text>
</comment>
<feature type="region of interest" description="Disordered" evidence="1">
    <location>
        <begin position="51"/>
        <end position="103"/>
    </location>
</feature>
<keyword evidence="3" id="KW-1185">Reference proteome</keyword>
<feature type="compositionally biased region" description="Low complexity" evidence="1">
    <location>
        <begin position="76"/>
        <end position="88"/>
    </location>
</feature>
<accession>A0ABS9HAZ3</accession>
<evidence type="ECO:0000313" key="2">
    <source>
        <dbReference type="EMBL" id="MCF6377404.1"/>
    </source>
</evidence>
<sequence>MEAHVGGECPVVQRPLEAVVDQEGQVLDGVAGQELEEDLLARPVLGPVEAVDRAPAEEQVGEGGAGTARVRRMRDSSYSSSAPSSPRTTRVRRPSSRARNASS</sequence>
<protein>
    <submittedName>
        <fullName evidence="2">Uncharacterized protein</fullName>
    </submittedName>
</protein>
<reference evidence="2 3" key="1">
    <citation type="submission" date="2022-01" db="EMBL/GenBank/DDBJ databases">
        <title>Nocardioides sp. nov., an actinomycete isolated from mining soil.</title>
        <authorList>
            <person name="Liu L."/>
        </authorList>
    </citation>
    <scope>NUCLEOTIDE SEQUENCE [LARGE SCALE GENOMIC DNA]</scope>
    <source>
        <strain evidence="2 3">KLBMP 9356</strain>
    </source>
</reference>
<evidence type="ECO:0000256" key="1">
    <source>
        <dbReference type="SAM" id="MobiDB-lite"/>
    </source>
</evidence>
<proteinExistence type="predicted"/>
<dbReference type="EMBL" id="JAKJHZ010000005">
    <property type="protein sequence ID" value="MCF6377404.1"/>
    <property type="molecule type" value="Genomic_DNA"/>
</dbReference>
<name>A0ABS9HAZ3_9ACTN</name>